<evidence type="ECO:0000313" key="2">
    <source>
        <dbReference type="EMBL" id="SVD77897.1"/>
    </source>
</evidence>
<accession>A0A382Y3G7</accession>
<feature type="transmembrane region" description="Helical" evidence="1">
    <location>
        <begin position="31"/>
        <end position="47"/>
    </location>
</feature>
<dbReference type="AlphaFoldDB" id="A0A382Y3G7"/>
<sequence length="48" mass="5706">MFISAQIIIELGFVYLYITVMRKWFKKNENALIKLGAIFFVLSFIDLF</sequence>
<feature type="non-terminal residue" evidence="2">
    <location>
        <position position="48"/>
    </location>
</feature>
<evidence type="ECO:0000256" key="1">
    <source>
        <dbReference type="SAM" id="Phobius"/>
    </source>
</evidence>
<keyword evidence="1" id="KW-0472">Membrane</keyword>
<organism evidence="2">
    <name type="scientific">marine metagenome</name>
    <dbReference type="NCBI Taxonomy" id="408172"/>
    <lineage>
        <taxon>unclassified sequences</taxon>
        <taxon>metagenomes</taxon>
        <taxon>ecological metagenomes</taxon>
    </lineage>
</organism>
<reference evidence="2" key="1">
    <citation type="submission" date="2018-05" db="EMBL/GenBank/DDBJ databases">
        <authorList>
            <person name="Lanie J.A."/>
            <person name="Ng W.-L."/>
            <person name="Kazmierczak K.M."/>
            <person name="Andrzejewski T.M."/>
            <person name="Davidsen T.M."/>
            <person name="Wayne K.J."/>
            <person name="Tettelin H."/>
            <person name="Glass J.I."/>
            <person name="Rusch D."/>
            <person name="Podicherti R."/>
            <person name="Tsui H.-C.T."/>
            <person name="Winkler M.E."/>
        </authorList>
    </citation>
    <scope>NUCLEOTIDE SEQUENCE</scope>
</reference>
<gene>
    <name evidence="2" type="ORF">METZ01_LOCUS430751</name>
</gene>
<keyword evidence="1" id="KW-1133">Transmembrane helix</keyword>
<keyword evidence="1" id="KW-0812">Transmembrane</keyword>
<dbReference type="EMBL" id="UINC01172692">
    <property type="protein sequence ID" value="SVD77897.1"/>
    <property type="molecule type" value="Genomic_DNA"/>
</dbReference>
<name>A0A382Y3G7_9ZZZZ</name>
<protein>
    <submittedName>
        <fullName evidence="2">Uncharacterized protein</fullName>
    </submittedName>
</protein>
<proteinExistence type="predicted"/>